<dbReference type="PROSITE" id="PS00903">
    <property type="entry name" value="CYT_DCMP_DEAMINASES_1"/>
    <property type="match status" value="1"/>
</dbReference>
<dbReference type="SUPFAM" id="SSF53927">
    <property type="entry name" value="Cytidine deaminase-like"/>
    <property type="match status" value="1"/>
</dbReference>
<dbReference type="RefSeq" id="WP_283738924.1">
    <property type="nucleotide sequence ID" value="NZ_JASJEV010000001.1"/>
</dbReference>
<comment type="catalytic activity">
    <reaction evidence="12">
        <text>2,5-diamino-6-hydroxy-4-(5-phosphoribosylamino)-pyrimidine + H2O + H(+) = 5-amino-6-(5-phospho-D-ribosylamino)uracil + NH4(+)</text>
        <dbReference type="Rhea" id="RHEA:21868"/>
        <dbReference type="ChEBI" id="CHEBI:15377"/>
        <dbReference type="ChEBI" id="CHEBI:15378"/>
        <dbReference type="ChEBI" id="CHEBI:28938"/>
        <dbReference type="ChEBI" id="CHEBI:58453"/>
        <dbReference type="ChEBI" id="CHEBI:58614"/>
        <dbReference type="EC" id="3.5.4.26"/>
    </reaction>
</comment>
<dbReference type="EC" id="3.5.4.26" evidence="12"/>
<comment type="caution">
    <text evidence="14">The sequence shown here is derived from an EMBL/GenBank/DDBJ whole genome shotgun (WGS) entry which is preliminary data.</text>
</comment>
<evidence type="ECO:0000256" key="11">
    <source>
        <dbReference type="ARBA" id="ARBA00023268"/>
    </source>
</evidence>
<comment type="similarity">
    <text evidence="4 12">In the N-terminal section; belongs to the cytidine and deoxycytidylate deaminase family.</text>
</comment>
<dbReference type="PROSITE" id="PS51747">
    <property type="entry name" value="CYT_DCMP_DEAMINASES_2"/>
    <property type="match status" value="1"/>
</dbReference>
<comment type="cofactor">
    <cofactor evidence="12">
        <name>Zn(2+)</name>
        <dbReference type="ChEBI" id="CHEBI:29105"/>
    </cofactor>
    <text evidence="12">Binds 1 zinc ion.</text>
</comment>
<proteinExistence type="inferred from homology"/>
<keyword evidence="8 12" id="KW-0862">Zinc</keyword>
<evidence type="ECO:0000256" key="10">
    <source>
        <dbReference type="ARBA" id="ARBA00023002"/>
    </source>
</evidence>
<evidence type="ECO:0000256" key="6">
    <source>
        <dbReference type="ARBA" id="ARBA00022619"/>
    </source>
</evidence>
<dbReference type="GO" id="GO:0008835">
    <property type="term" value="F:diaminohydroxyphosphoribosylaminopyrimidine deaminase activity"/>
    <property type="evidence" value="ECO:0007669"/>
    <property type="project" value="UniProtKB-EC"/>
</dbReference>
<dbReference type="SUPFAM" id="SSF53597">
    <property type="entry name" value="Dihydrofolate reductase-like"/>
    <property type="match status" value="1"/>
</dbReference>
<dbReference type="NCBIfam" id="TIGR00326">
    <property type="entry name" value="eubact_ribD"/>
    <property type="match status" value="1"/>
</dbReference>
<evidence type="ECO:0000256" key="12">
    <source>
        <dbReference type="PIRNR" id="PIRNR006769"/>
    </source>
</evidence>
<dbReference type="Proteomes" id="UP001321492">
    <property type="component" value="Unassembled WGS sequence"/>
</dbReference>
<dbReference type="EC" id="1.1.1.193" evidence="12"/>
<organism evidence="14 15">
    <name type="scientific">Chelatococcus albus</name>
    <dbReference type="NCBI Taxonomy" id="3047466"/>
    <lineage>
        <taxon>Bacteria</taxon>
        <taxon>Pseudomonadati</taxon>
        <taxon>Pseudomonadota</taxon>
        <taxon>Alphaproteobacteria</taxon>
        <taxon>Hyphomicrobiales</taxon>
        <taxon>Chelatococcaceae</taxon>
        <taxon>Chelatococcus</taxon>
    </lineage>
</organism>
<dbReference type="Gene3D" id="3.40.430.10">
    <property type="entry name" value="Dihydrofolate Reductase, subunit A"/>
    <property type="match status" value="1"/>
</dbReference>
<evidence type="ECO:0000256" key="1">
    <source>
        <dbReference type="ARBA" id="ARBA00002151"/>
    </source>
</evidence>
<evidence type="ECO:0000256" key="5">
    <source>
        <dbReference type="ARBA" id="ARBA00007417"/>
    </source>
</evidence>
<sequence length="384" mass="40280">MHSVLEPPPVLPHDPALDARFMRDALALGARHLGLTWPNPSVGAVIVRQSASGPVIVGRGVTQPGGRPHGEPMAIAMAGEAARGATLYVGLEPCSHFGRTPPCADAIIAAGLARVVSAIEDPDARVAGRGHARLREAGIAVDVGVLADEARRSHRGHIMRVTRRRPAVTVKLARTADGYAARLSGERLLITGAAANARVHLMRAHADAILVGVGTVLADDPQLTVRLPGLEHRSPVRVVLDSALRTPLTARLVATAREVPTWIVAAETAPVDAERALVAAGVEVMRVGLGDDGRPHLRAALEVLAERGMTRIFCEGGPALAEALTEADLTDDVVLVTGSVPLGAMGVPAPGPVLSLALADARRFLPATRFLAENDLFQCFERVF</sequence>
<evidence type="ECO:0000256" key="4">
    <source>
        <dbReference type="ARBA" id="ARBA00005259"/>
    </source>
</evidence>
<keyword evidence="10 12" id="KW-0560">Oxidoreductase</keyword>
<keyword evidence="11" id="KW-0511">Multifunctional enzyme</keyword>
<keyword evidence="9 12" id="KW-0521">NADP</keyword>
<feature type="domain" description="CMP/dCMP-type deaminase" evidence="13">
    <location>
        <begin position="16"/>
        <end position="142"/>
    </location>
</feature>
<dbReference type="CDD" id="cd01284">
    <property type="entry name" value="Riboflavin_deaminase-reductase"/>
    <property type="match status" value="1"/>
</dbReference>
<comment type="similarity">
    <text evidence="5 12">In the C-terminal section; belongs to the HTP reductase family.</text>
</comment>
<keyword evidence="7 12" id="KW-0479">Metal-binding</keyword>
<dbReference type="PIRSF" id="PIRSF006769">
    <property type="entry name" value="RibD"/>
    <property type="match status" value="1"/>
</dbReference>
<keyword evidence="15" id="KW-1185">Reference proteome</keyword>
<comment type="function">
    <text evidence="1 12">Converts 2,5-diamino-6-(ribosylamino)-4(3h)-pyrimidinone 5'-phosphate into 5-amino-6-(ribosylamino)-2,4(1h,3h)-pyrimidinedione 5'-phosphate.</text>
</comment>
<comment type="pathway">
    <text evidence="2 12">Cofactor biosynthesis; riboflavin biosynthesis; 5-amino-6-(D-ribitylamino)uracil from GTP: step 2/4.</text>
</comment>
<dbReference type="Gene3D" id="3.40.140.10">
    <property type="entry name" value="Cytidine Deaminase, domain 2"/>
    <property type="match status" value="1"/>
</dbReference>
<gene>
    <name evidence="14" type="primary">ribD</name>
    <name evidence="14" type="ORF">QNA08_01585</name>
</gene>
<dbReference type="Pfam" id="PF01872">
    <property type="entry name" value="RibD_C"/>
    <property type="match status" value="1"/>
</dbReference>
<reference evidence="14 15" key="1">
    <citation type="submission" date="2023-05" db="EMBL/GenBank/DDBJ databases">
        <title>Chelatococcus sp. nov., a moderately thermophilic bacterium isolated from hot spring microbial mat.</title>
        <authorList>
            <person name="Hu C.-J."/>
            <person name="Li W.-J."/>
        </authorList>
    </citation>
    <scope>NUCLEOTIDE SEQUENCE [LARGE SCALE GENOMIC DNA]</scope>
    <source>
        <strain evidence="14 15">SYSU G07232</strain>
    </source>
</reference>
<dbReference type="InterPro" id="IPR002125">
    <property type="entry name" value="CMP_dCMP_dom"/>
</dbReference>
<dbReference type="Pfam" id="PF00383">
    <property type="entry name" value="dCMP_cyt_deam_1"/>
    <property type="match status" value="1"/>
</dbReference>
<dbReference type="InterPro" id="IPR002734">
    <property type="entry name" value="RibDG_C"/>
</dbReference>
<name>A0ABT7AC47_9HYPH</name>
<keyword evidence="6 12" id="KW-0686">Riboflavin biosynthesis</keyword>
<keyword evidence="12 14" id="KW-0378">Hydrolase</keyword>
<evidence type="ECO:0000313" key="15">
    <source>
        <dbReference type="Proteomes" id="UP001321492"/>
    </source>
</evidence>
<dbReference type="PANTHER" id="PTHR38011:SF7">
    <property type="entry name" value="2,5-DIAMINO-6-RIBOSYLAMINO-4(3H)-PYRIMIDINONE 5'-PHOSPHATE REDUCTASE"/>
    <property type="match status" value="1"/>
</dbReference>
<protein>
    <recommendedName>
        <fullName evidence="12">Riboflavin biosynthesis protein RibD</fullName>
    </recommendedName>
    <domain>
        <recommendedName>
            <fullName evidence="12">Diaminohydroxyphosphoribosylaminopyrimidine deaminase</fullName>
            <shortName evidence="12">DRAP deaminase</shortName>
            <ecNumber evidence="12">3.5.4.26</ecNumber>
        </recommendedName>
        <alternativeName>
            <fullName evidence="12">Riboflavin-specific deaminase</fullName>
        </alternativeName>
    </domain>
    <domain>
        <recommendedName>
            <fullName evidence="12">5-amino-6-(5-phosphoribosylamino)uracil reductase</fullName>
            <ecNumber evidence="12">1.1.1.193</ecNumber>
        </recommendedName>
        <alternativeName>
            <fullName evidence="12">HTP reductase</fullName>
        </alternativeName>
    </domain>
</protein>
<evidence type="ECO:0000256" key="2">
    <source>
        <dbReference type="ARBA" id="ARBA00004882"/>
    </source>
</evidence>
<dbReference type="EMBL" id="JASJEV010000001">
    <property type="protein sequence ID" value="MDJ1156934.1"/>
    <property type="molecule type" value="Genomic_DNA"/>
</dbReference>
<dbReference type="InterPro" id="IPR050765">
    <property type="entry name" value="Riboflavin_Biosynth_HTPR"/>
</dbReference>
<evidence type="ECO:0000313" key="14">
    <source>
        <dbReference type="EMBL" id="MDJ1156934.1"/>
    </source>
</evidence>
<dbReference type="InterPro" id="IPR016192">
    <property type="entry name" value="APOBEC/CMP_deaminase_Zn-bd"/>
</dbReference>
<evidence type="ECO:0000256" key="7">
    <source>
        <dbReference type="ARBA" id="ARBA00022723"/>
    </source>
</evidence>
<dbReference type="InterPro" id="IPR016193">
    <property type="entry name" value="Cytidine_deaminase-like"/>
</dbReference>
<dbReference type="InterPro" id="IPR024072">
    <property type="entry name" value="DHFR-like_dom_sf"/>
</dbReference>
<dbReference type="PANTHER" id="PTHR38011">
    <property type="entry name" value="DIHYDROFOLATE REDUCTASE FAMILY PROTEIN (AFU_ORTHOLOGUE AFUA_8G06820)"/>
    <property type="match status" value="1"/>
</dbReference>
<evidence type="ECO:0000259" key="13">
    <source>
        <dbReference type="PROSITE" id="PS51747"/>
    </source>
</evidence>
<accession>A0ABT7AC47</accession>
<dbReference type="InterPro" id="IPR004794">
    <property type="entry name" value="Eubact_RibD"/>
</dbReference>
<evidence type="ECO:0000256" key="9">
    <source>
        <dbReference type="ARBA" id="ARBA00022857"/>
    </source>
</evidence>
<evidence type="ECO:0000256" key="3">
    <source>
        <dbReference type="ARBA" id="ARBA00004910"/>
    </source>
</evidence>
<evidence type="ECO:0000256" key="8">
    <source>
        <dbReference type="ARBA" id="ARBA00022833"/>
    </source>
</evidence>
<dbReference type="GO" id="GO:0008703">
    <property type="term" value="F:5-amino-6-(5-phosphoribosylamino)uracil reductase activity"/>
    <property type="evidence" value="ECO:0007669"/>
    <property type="project" value="UniProtKB-EC"/>
</dbReference>
<comment type="pathway">
    <text evidence="3 12">Cofactor biosynthesis; riboflavin biosynthesis; 5-amino-6-(D-ribitylamino)uracil from GTP: step 3/4.</text>
</comment>
<comment type="catalytic activity">
    <reaction evidence="12">
        <text>5-amino-6-(5-phospho-D-ribitylamino)uracil + NADP(+) = 5-amino-6-(5-phospho-D-ribosylamino)uracil + NADPH + H(+)</text>
        <dbReference type="Rhea" id="RHEA:17845"/>
        <dbReference type="ChEBI" id="CHEBI:15378"/>
        <dbReference type="ChEBI" id="CHEBI:57783"/>
        <dbReference type="ChEBI" id="CHEBI:58349"/>
        <dbReference type="ChEBI" id="CHEBI:58421"/>
        <dbReference type="ChEBI" id="CHEBI:58453"/>
        <dbReference type="EC" id="1.1.1.193"/>
    </reaction>
</comment>